<name>A0ABV1GW28_9BACT</name>
<dbReference type="EMBL" id="JBBMFL010000005">
    <property type="protein sequence ID" value="MEQ2544525.1"/>
    <property type="molecule type" value="Genomic_DNA"/>
</dbReference>
<dbReference type="Proteomes" id="UP001460202">
    <property type="component" value="Unassembled WGS sequence"/>
</dbReference>
<proteinExistence type="predicted"/>
<keyword evidence="3" id="KW-1185">Reference proteome</keyword>
<organism evidence="2 3">
    <name type="scientific">Alistipes intestinihominis</name>
    <dbReference type="NCBI Taxonomy" id="3133172"/>
    <lineage>
        <taxon>Bacteria</taxon>
        <taxon>Pseudomonadati</taxon>
        <taxon>Bacteroidota</taxon>
        <taxon>Bacteroidia</taxon>
        <taxon>Bacteroidales</taxon>
        <taxon>Rikenellaceae</taxon>
        <taxon>Alistipes</taxon>
    </lineage>
</organism>
<evidence type="ECO:0000313" key="2">
    <source>
        <dbReference type="EMBL" id="MEQ2544525.1"/>
    </source>
</evidence>
<gene>
    <name evidence="2" type="ORF">WMO46_06140</name>
</gene>
<dbReference type="NCBIfam" id="NF040494">
    <property type="entry name" value="nitrored_ArsF"/>
    <property type="match status" value="1"/>
</dbReference>
<accession>A0ABV1GW28</accession>
<feature type="signal peptide" evidence="1">
    <location>
        <begin position="1"/>
        <end position="17"/>
    </location>
</feature>
<reference evidence="2 3" key="1">
    <citation type="submission" date="2024-03" db="EMBL/GenBank/DDBJ databases">
        <title>Human intestinal bacterial collection.</title>
        <authorList>
            <person name="Pauvert C."/>
            <person name="Hitch T.C.A."/>
            <person name="Clavel T."/>
        </authorList>
    </citation>
    <scope>NUCLEOTIDE SEQUENCE [LARGE SCALE GENOMIC DNA]</scope>
    <source>
        <strain evidence="2 3">CLA-KB-H122</strain>
    </source>
</reference>
<feature type="chain" id="PRO_5045531938" evidence="1">
    <location>
        <begin position="18"/>
        <end position="142"/>
    </location>
</feature>
<sequence>MKRLLLFAAAAAFVACGQGPAGKTAADRPQDDCVEVLCFHGAKRCATCMAIETGVKEVLETDFAGQIGAGEVRFRIIDVAKLENGALADKYEVAWSALLLNKWRDGKETVTDLTRFAFANARTNPERFKAELCAEIRKQLDM</sequence>
<comment type="caution">
    <text evidence="2">The sequence shown here is derived from an EMBL/GenBank/DDBJ whole genome shotgun (WGS) entry which is preliminary data.</text>
</comment>
<evidence type="ECO:0000313" key="3">
    <source>
        <dbReference type="Proteomes" id="UP001460202"/>
    </source>
</evidence>
<protein>
    <submittedName>
        <fullName evidence="2">Nitrophenyl compound nitroreductase subunit ArsF family protein</fullName>
    </submittedName>
</protein>
<dbReference type="PROSITE" id="PS51257">
    <property type="entry name" value="PROKAR_LIPOPROTEIN"/>
    <property type="match status" value="1"/>
</dbReference>
<evidence type="ECO:0000256" key="1">
    <source>
        <dbReference type="SAM" id="SignalP"/>
    </source>
</evidence>
<dbReference type="InterPro" id="IPR047698">
    <property type="entry name" value="ArsF-like"/>
</dbReference>
<keyword evidence="1" id="KW-0732">Signal</keyword>
<dbReference type="RefSeq" id="WP_302588247.1">
    <property type="nucleotide sequence ID" value="NZ_JBBMFL010000005.1"/>
</dbReference>